<dbReference type="STRING" id="56646.A0A2L2T0E2"/>
<dbReference type="EMBL" id="LN649230">
    <property type="protein sequence ID" value="CEI62789.1"/>
    <property type="molecule type" value="Genomic_DNA"/>
</dbReference>
<dbReference type="Proteomes" id="UP000245910">
    <property type="component" value="Chromosome II"/>
</dbReference>
<reference evidence="2" key="1">
    <citation type="submission" date="2014-10" db="EMBL/GenBank/DDBJ databases">
        <authorList>
            <person name="King R."/>
        </authorList>
    </citation>
    <scope>NUCLEOTIDE SEQUENCE [LARGE SCALE GENOMIC DNA]</scope>
    <source>
        <strain evidence="2">A3/5</strain>
    </source>
</reference>
<proteinExistence type="predicted"/>
<evidence type="ECO:0000313" key="1">
    <source>
        <dbReference type="EMBL" id="CEI62789.1"/>
    </source>
</evidence>
<organism evidence="1 2">
    <name type="scientific">Fusarium venenatum</name>
    <dbReference type="NCBI Taxonomy" id="56646"/>
    <lineage>
        <taxon>Eukaryota</taxon>
        <taxon>Fungi</taxon>
        <taxon>Dikarya</taxon>
        <taxon>Ascomycota</taxon>
        <taxon>Pezizomycotina</taxon>
        <taxon>Sordariomycetes</taxon>
        <taxon>Hypocreomycetidae</taxon>
        <taxon>Hypocreales</taxon>
        <taxon>Nectriaceae</taxon>
        <taxon>Fusarium</taxon>
    </lineage>
</organism>
<dbReference type="AlphaFoldDB" id="A0A2L2T0E2"/>
<evidence type="ECO:0000313" key="2">
    <source>
        <dbReference type="Proteomes" id="UP000245910"/>
    </source>
</evidence>
<name>A0A2L2T0E2_9HYPO</name>
<accession>A0A2L2T0E2</accession>
<keyword evidence="2" id="KW-1185">Reference proteome</keyword>
<sequence>MAHIKTCGSVSIGRPNPQEDFTHEPAVISLAGEYYLFGGPKRSYGRVHEDASNPTTIDFDHEYGGRSSEYLILGPNKRFFRCSRSWTGRIAARKVTDTGDFEDYEEIADLFHIHDVERPQFLYLGPNKTFYTRVVDGTEKWNLSPEIICNGLQVTPQATVSGVKSLWLGVGDAWVAQYGDDRFRFDLKGQYVSLEATLRRKQEDEVVIAALALNVTDGNSYACVFEDGSVIYEAGPAAFDGKEFERWCENNFDFPQKVNSY</sequence>
<protein>
    <submittedName>
        <fullName evidence="1">Uncharacterized protein</fullName>
    </submittedName>
</protein>